<evidence type="ECO:0000256" key="1">
    <source>
        <dbReference type="SAM" id="MobiDB-lite"/>
    </source>
</evidence>
<dbReference type="EMBL" id="GBXM01059304">
    <property type="protein sequence ID" value="JAH49273.1"/>
    <property type="molecule type" value="Transcribed_RNA"/>
</dbReference>
<protein>
    <submittedName>
        <fullName evidence="2">Uncharacterized protein</fullName>
    </submittedName>
</protein>
<reference evidence="2" key="1">
    <citation type="submission" date="2014-11" db="EMBL/GenBank/DDBJ databases">
        <authorList>
            <person name="Amaro Gonzalez C."/>
        </authorList>
    </citation>
    <scope>NUCLEOTIDE SEQUENCE</scope>
</reference>
<sequence length="62" mass="6934">MDLHPKYTSDMLLSIFSHLDSSGPLAVAFKLSHRLGQSPMGRQPFSVYGPHPWNSLPKDLRA</sequence>
<reference evidence="2" key="2">
    <citation type="journal article" date="2015" name="Fish Shellfish Immunol.">
        <title>Early steps in the European eel (Anguilla anguilla)-Vibrio vulnificus interaction in the gills: Role of the RtxA13 toxin.</title>
        <authorList>
            <person name="Callol A."/>
            <person name="Pajuelo D."/>
            <person name="Ebbesson L."/>
            <person name="Teles M."/>
            <person name="MacKenzie S."/>
            <person name="Amaro C."/>
        </authorList>
    </citation>
    <scope>NUCLEOTIDE SEQUENCE</scope>
</reference>
<dbReference type="AlphaFoldDB" id="A0A0E9T968"/>
<organism evidence="2">
    <name type="scientific">Anguilla anguilla</name>
    <name type="common">European freshwater eel</name>
    <name type="synonym">Muraena anguilla</name>
    <dbReference type="NCBI Taxonomy" id="7936"/>
    <lineage>
        <taxon>Eukaryota</taxon>
        <taxon>Metazoa</taxon>
        <taxon>Chordata</taxon>
        <taxon>Craniata</taxon>
        <taxon>Vertebrata</taxon>
        <taxon>Euteleostomi</taxon>
        <taxon>Actinopterygii</taxon>
        <taxon>Neopterygii</taxon>
        <taxon>Teleostei</taxon>
        <taxon>Anguilliformes</taxon>
        <taxon>Anguillidae</taxon>
        <taxon>Anguilla</taxon>
    </lineage>
</organism>
<accession>A0A0E9T968</accession>
<feature type="region of interest" description="Disordered" evidence="1">
    <location>
        <begin position="40"/>
        <end position="62"/>
    </location>
</feature>
<proteinExistence type="predicted"/>
<evidence type="ECO:0000313" key="2">
    <source>
        <dbReference type="EMBL" id="JAH49273.1"/>
    </source>
</evidence>
<name>A0A0E9T968_ANGAN</name>